<evidence type="ECO:0000259" key="9">
    <source>
        <dbReference type="PROSITE" id="PS50011"/>
    </source>
</evidence>
<dbReference type="GO" id="GO:0005524">
    <property type="term" value="F:ATP binding"/>
    <property type="evidence" value="ECO:0007669"/>
    <property type="project" value="UniProtKB-UniRule"/>
</dbReference>
<dbReference type="PANTHER" id="PTHR43289">
    <property type="entry name" value="MITOGEN-ACTIVATED PROTEIN KINASE KINASE KINASE 20-RELATED"/>
    <property type="match status" value="1"/>
</dbReference>
<dbReference type="InterPro" id="IPR011990">
    <property type="entry name" value="TPR-like_helical_dom_sf"/>
</dbReference>
<evidence type="ECO:0000313" key="11">
    <source>
        <dbReference type="Proteomes" id="UP000184310"/>
    </source>
</evidence>
<keyword evidence="5 7" id="KW-0067">ATP-binding</keyword>
<sequence>MSEVKGKIIDGRYKITDILGRGGMSIVYKAISLNLEKEWAIKEITFDSNSDVDFLAEPNILKNLDHPALPRIVDIINKDEKIYIVLDYIDGTNLNTLLNQCTSFQEDKVIGWAKEICDVLIYLHNQKPNPIIYRDMKPGNLMLNKQGHIKLIDFGIAREYKENTEADTVVIGTRGYAAPEQYGNHQTDQRTDIYSLGVTLYHLLTGKGPNDPPYELLPVRSINNKFSEGIEYIIIKCTKQDPHYRYQNVEELLEDLNNIDKLSAEYKIQKRRSKGKFFIASLIISILFVGSGIYKINSVKTGEYLNVLSAGDNNKKSKKYDVAISKYNEAIKQDPKRDEGYLNVAKLYYDTAQFDKLINYLKIEAPKENEKITKNEEYSYLLGLACFAKSDYKGSEENFNNVKSNNFDGIEFYRAISKALNKPGNLSKDDEATKVVSNLRQYIEQQTDAAKRVRGYIMLSDLYAANAQVFDNNIDSQIELLEKAIAQSEDKSNTALYEKLAQAYNAKAFAVADDETQRNKYSNLALNNYKILENLGYETSSLYYNIGNIERTLKNIEEAESYYNKLVKKYPKDFKGYMGLAKLNYDRESKKDAASRDYSKFVENYKLAEQNNSAENNPEINNLKVLYKEIQKQGYIK</sequence>
<dbReference type="OrthoDB" id="9788659at2"/>
<evidence type="ECO:0000256" key="6">
    <source>
        <dbReference type="PROSITE-ProRule" id="PRU00339"/>
    </source>
</evidence>
<evidence type="ECO:0000313" key="10">
    <source>
        <dbReference type="EMBL" id="SHJ72913.1"/>
    </source>
</evidence>
<evidence type="ECO:0000256" key="2">
    <source>
        <dbReference type="ARBA" id="ARBA00022679"/>
    </source>
</evidence>
<dbReference type="InterPro" id="IPR008271">
    <property type="entry name" value="Ser/Thr_kinase_AS"/>
</dbReference>
<keyword evidence="10" id="KW-0723">Serine/threonine-protein kinase</keyword>
<reference evidence="10 11" key="1">
    <citation type="submission" date="2016-11" db="EMBL/GenBank/DDBJ databases">
        <authorList>
            <person name="Jaros S."/>
            <person name="Januszkiewicz K."/>
            <person name="Wedrychowicz H."/>
        </authorList>
    </citation>
    <scope>NUCLEOTIDE SEQUENCE [LARGE SCALE GENOMIC DNA]</scope>
    <source>
        <strain evidence="10 11">DSM 21758</strain>
    </source>
</reference>
<dbReference type="Gene3D" id="1.25.40.10">
    <property type="entry name" value="Tetratricopeptide repeat domain"/>
    <property type="match status" value="2"/>
</dbReference>
<keyword evidence="8" id="KW-0472">Membrane</keyword>
<accession>A0A1M6LP26</accession>
<dbReference type="InterPro" id="IPR017441">
    <property type="entry name" value="Protein_kinase_ATP_BS"/>
</dbReference>
<dbReference type="PANTHER" id="PTHR43289:SF6">
    <property type="entry name" value="SERINE_THREONINE-PROTEIN KINASE NEKL-3"/>
    <property type="match status" value="1"/>
</dbReference>
<keyword evidence="11" id="KW-1185">Reference proteome</keyword>
<keyword evidence="8" id="KW-1133">Transmembrane helix</keyword>
<dbReference type="AlphaFoldDB" id="A0A1M6LP26"/>
<evidence type="ECO:0000256" key="1">
    <source>
        <dbReference type="ARBA" id="ARBA00012513"/>
    </source>
</evidence>
<dbReference type="InterPro" id="IPR000719">
    <property type="entry name" value="Prot_kinase_dom"/>
</dbReference>
<dbReference type="RefSeq" id="WP_072987860.1">
    <property type="nucleotide sequence ID" value="NZ_FQZB01000010.1"/>
</dbReference>
<keyword evidence="8" id="KW-0812">Transmembrane</keyword>
<proteinExistence type="predicted"/>
<gene>
    <name evidence="10" type="ORF">SAMN02745163_02444</name>
</gene>
<dbReference type="Gene3D" id="1.10.510.10">
    <property type="entry name" value="Transferase(Phosphotransferase) domain 1"/>
    <property type="match status" value="1"/>
</dbReference>
<dbReference type="PROSITE" id="PS50005">
    <property type="entry name" value="TPR"/>
    <property type="match status" value="1"/>
</dbReference>
<dbReference type="CDD" id="cd14014">
    <property type="entry name" value="STKc_PknB_like"/>
    <property type="match status" value="1"/>
</dbReference>
<feature type="domain" description="Protein kinase" evidence="9">
    <location>
        <begin position="13"/>
        <end position="257"/>
    </location>
</feature>
<dbReference type="PROSITE" id="PS00108">
    <property type="entry name" value="PROTEIN_KINASE_ST"/>
    <property type="match status" value="1"/>
</dbReference>
<feature type="transmembrane region" description="Helical" evidence="8">
    <location>
        <begin position="277"/>
        <end position="294"/>
    </location>
</feature>
<dbReference type="SUPFAM" id="SSF48452">
    <property type="entry name" value="TPR-like"/>
    <property type="match status" value="1"/>
</dbReference>
<dbReference type="PROSITE" id="PS50011">
    <property type="entry name" value="PROTEIN_KINASE_DOM"/>
    <property type="match status" value="1"/>
</dbReference>
<dbReference type="InterPro" id="IPR011009">
    <property type="entry name" value="Kinase-like_dom_sf"/>
</dbReference>
<dbReference type="PROSITE" id="PS00107">
    <property type="entry name" value="PROTEIN_KINASE_ATP"/>
    <property type="match status" value="1"/>
</dbReference>
<dbReference type="Gene3D" id="3.30.200.20">
    <property type="entry name" value="Phosphorylase Kinase, domain 1"/>
    <property type="match status" value="1"/>
</dbReference>
<dbReference type="Proteomes" id="UP000184310">
    <property type="component" value="Unassembled WGS sequence"/>
</dbReference>
<evidence type="ECO:0000256" key="3">
    <source>
        <dbReference type="ARBA" id="ARBA00022741"/>
    </source>
</evidence>
<dbReference type="Pfam" id="PF00069">
    <property type="entry name" value="Pkinase"/>
    <property type="match status" value="1"/>
</dbReference>
<dbReference type="InterPro" id="IPR019734">
    <property type="entry name" value="TPR_rpt"/>
</dbReference>
<protein>
    <recommendedName>
        <fullName evidence="1">non-specific serine/threonine protein kinase</fullName>
        <ecNumber evidence="1">2.7.11.1</ecNumber>
    </recommendedName>
</protein>
<dbReference type="SUPFAM" id="SSF56112">
    <property type="entry name" value="Protein kinase-like (PK-like)"/>
    <property type="match status" value="1"/>
</dbReference>
<feature type="binding site" evidence="7">
    <location>
        <position position="42"/>
    </location>
    <ligand>
        <name>ATP</name>
        <dbReference type="ChEBI" id="CHEBI:30616"/>
    </ligand>
</feature>
<dbReference type="SMART" id="SM00220">
    <property type="entry name" value="S_TKc"/>
    <property type="match status" value="1"/>
</dbReference>
<keyword evidence="6" id="KW-0802">TPR repeat</keyword>
<feature type="repeat" description="TPR" evidence="6">
    <location>
        <begin position="540"/>
        <end position="573"/>
    </location>
</feature>
<evidence type="ECO:0000256" key="7">
    <source>
        <dbReference type="PROSITE-ProRule" id="PRU10141"/>
    </source>
</evidence>
<dbReference type="GO" id="GO:0004674">
    <property type="term" value="F:protein serine/threonine kinase activity"/>
    <property type="evidence" value="ECO:0007669"/>
    <property type="project" value="UniProtKB-KW"/>
</dbReference>
<dbReference type="STRING" id="1121302.SAMN02745163_02444"/>
<evidence type="ECO:0000256" key="8">
    <source>
        <dbReference type="SAM" id="Phobius"/>
    </source>
</evidence>
<evidence type="ECO:0000256" key="5">
    <source>
        <dbReference type="ARBA" id="ARBA00022840"/>
    </source>
</evidence>
<dbReference type="SMART" id="SM00028">
    <property type="entry name" value="TPR"/>
    <property type="match status" value="1"/>
</dbReference>
<evidence type="ECO:0000256" key="4">
    <source>
        <dbReference type="ARBA" id="ARBA00022777"/>
    </source>
</evidence>
<name>A0A1M6LP26_9CLOT</name>
<keyword evidence="4 10" id="KW-0418">Kinase</keyword>
<organism evidence="10 11">
    <name type="scientific">Clostridium cavendishii DSM 21758</name>
    <dbReference type="NCBI Taxonomy" id="1121302"/>
    <lineage>
        <taxon>Bacteria</taxon>
        <taxon>Bacillati</taxon>
        <taxon>Bacillota</taxon>
        <taxon>Clostridia</taxon>
        <taxon>Eubacteriales</taxon>
        <taxon>Clostridiaceae</taxon>
        <taxon>Clostridium</taxon>
    </lineage>
</organism>
<dbReference type="EC" id="2.7.11.1" evidence="1"/>
<dbReference type="EMBL" id="FQZB01000010">
    <property type="protein sequence ID" value="SHJ72913.1"/>
    <property type="molecule type" value="Genomic_DNA"/>
</dbReference>
<keyword evidence="2" id="KW-0808">Transferase</keyword>
<keyword evidence="3 7" id="KW-0547">Nucleotide-binding</keyword>